<evidence type="ECO:0000256" key="3">
    <source>
        <dbReference type="ARBA" id="ARBA00022692"/>
    </source>
</evidence>
<proteinExistence type="predicted"/>
<accession>A0A545AYB1</accession>
<keyword evidence="9" id="KW-1185">Reference proteome</keyword>
<dbReference type="RefSeq" id="WP_142702864.1">
    <property type="nucleotide sequence ID" value="NZ_VIRS01000002.1"/>
</dbReference>
<evidence type="ECO:0000256" key="2">
    <source>
        <dbReference type="ARBA" id="ARBA00022475"/>
    </source>
</evidence>
<comment type="caution">
    <text evidence="8">The sequence shown here is derived from an EMBL/GenBank/DDBJ whole genome shotgun (WGS) entry which is preliminary data.</text>
</comment>
<keyword evidence="2" id="KW-1003">Cell membrane</keyword>
<feature type="compositionally biased region" description="Low complexity" evidence="6">
    <location>
        <begin position="414"/>
        <end position="427"/>
    </location>
</feature>
<feature type="transmembrane region" description="Helical" evidence="7">
    <location>
        <begin position="382"/>
        <end position="400"/>
    </location>
</feature>
<name>A0A545AYB1_9ACTN</name>
<dbReference type="Proteomes" id="UP000317982">
    <property type="component" value="Unassembled WGS sequence"/>
</dbReference>
<feature type="transmembrane region" description="Helical" evidence="7">
    <location>
        <begin position="289"/>
        <end position="311"/>
    </location>
</feature>
<feature type="transmembrane region" description="Helical" evidence="7">
    <location>
        <begin position="12"/>
        <end position="34"/>
    </location>
</feature>
<gene>
    <name evidence="8" type="ORF">FL583_02795</name>
</gene>
<keyword evidence="3 7" id="KW-0812">Transmembrane</keyword>
<evidence type="ECO:0008006" key="10">
    <source>
        <dbReference type="Google" id="ProtNLM"/>
    </source>
</evidence>
<evidence type="ECO:0000256" key="5">
    <source>
        <dbReference type="ARBA" id="ARBA00023136"/>
    </source>
</evidence>
<dbReference type="EMBL" id="VIRS01000002">
    <property type="protein sequence ID" value="TQS46337.1"/>
    <property type="molecule type" value="Genomic_DNA"/>
</dbReference>
<organism evidence="8 9">
    <name type="scientific">Cryptosporangium phraense</name>
    <dbReference type="NCBI Taxonomy" id="2593070"/>
    <lineage>
        <taxon>Bacteria</taxon>
        <taxon>Bacillati</taxon>
        <taxon>Actinomycetota</taxon>
        <taxon>Actinomycetes</taxon>
        <taxon>Cryptosporangiales</taxon>
        <taxon>Cryptosporangiaceae</taxon>
        <taxon>Cryptosporangium</taxon>
    </lineage>
</organism>
<feature type="transmembrane region" description="Helical" evidence="7">
    <location>
        <begin position="144"/>
        <end position="161"/>
    </location>
</feature>
<dbReference type="InParanoid" id="A0A545AYB1"/>
<evidence type="ECO:0000313" key="9">
    <source>
        <dbReference type="Proteomes" id="UP000317982"/>
    </source>
</evidence>
<feature type="transmembrane region" description="Helical" evidence="7">
    <location>
        <begin position="167"/>
        <end position="190"/>
    </location>
</feature>
<protein>
    <recommendedName>
        <fullName evidence="10">Lipopolysaccharide biosynthesis protein</fullName>
    </recommendedName>
</protein>
<keyword evidence="5 7" id="KW-0472">Membrane</keyword>
<dbReference type="GO" id="GO:0005886">
    <property type="term" value="C:plasma membrane"/>
    <property type="evidence" value="ECO:0007669"/>
    <property type="project" value="UniProtKB-SubCell"/>
</dbReference>
<feature type="transmembrane region" description="Helical" evidence="7">
    <location>
        <begin position="323"/>
        <end position="343"/>
    </location>
</feature>
<feature type="region of interest" description="Disordered" evidence="6">
    <location>
        <begin position="414"/>
        <end position="437"/>
    </location>
</feature>
<feature type="transmembrane region" description="Helical" evidence="7">
    <location>
        <begin position="85"/>
        <end position="105"/>
    </location>
</feature>
<sequence length="437" mass="45607">MRRLRGNTTAGLADQLVSAGANAATGLLVLPFLTPAHAGAVLFAIGVGYFAIGIARALVGDVLLTYSARYGDSERARQATDATKTAGAFGLIASVLAVVAWASGPSFLSELIWLAPFLPFVLVHDAGRYAFLSARRPERALISDLTYIGVQAVLLAVLLGAGFRDGAVFLCAWGAGGVAGAFSFLIRARINVFNIFGGNLRGWIRETRHLSGWMTATALLGQAQVQLVYTLVTGLLAPAALAMLRAAQYGLLMPAQNLQMAVSSLLVPRMSRLAGAGDVAGVSRLVRKALSATVLCGLVPVALSPLAGPLLDAILPKYADAGTIAFPVALQALIYLVQVPFTAALRGMQRVRSLFVQYAVFCVAQCTGLVLGTLWFDLRGAAAGMAFGSAVGLVVMIVLYRKALRRLAETGAAEPEAPEAITPTTVADETAGPTPVR</sequence>
<dbReference type="OrthoDB" id="3380728at2"/>
<keyword evidence="4 7" id="KW-1133">Transmembrane helix</keyword>
<evidence type="ECO:0000256" key="6">
    <source>
        <dbReference type="SAM" id="MobiDB-lite"/>
    </source>
</evidence>
<feature type="transmembrane region" description="Helical" evidence="7">
    <location>
        <begin position="355"/>
        <end position="376"/>
    </location>
</feature>
<reference evidence="8 9" key="1">
    <citation type="submission" date="2019-07" db="EMBL/GenBank/DDBJ databases">
        <title>Cryptosporangium phraense sp. nov., isolated from plant litter.</title>
        <authorList>
            <person name="Suriyachadkun C."/>
        </authorList>
    </citation>
    <scope>NUCLEOTIDE SEQUENCE [LARGE SCALE GENOMIC DNA]</scope>
    <source>
        <strain evidence="8 9">A-T 5661</strain>
    </source>
</reference>
<dbReference type="AlphaFoldDB" id="A0A545AYB1"/>
<evidence type="ECO:0000256" key="7">
    <source>
        <dbReference type="SAM" id="Phobius"/>
    </source>
</evidence>
<dbReference type="InterPro" id="IPR050833">
    <property type="entry name" value="Poly_Biosynth_Transport"/>
</dbReference>
<evidence type="ECO:0000313" key="8">
    <source>
        <dbReference type="EMBL" id="TQS46337.1"/>
    </source>
</evidence>
<feature type="transmembrane region" description="Helical" evidence="7">
    <location>
        <begin position="111"/>
        <end position="132"/>
    </location>
</feature>
<evidence type="ECO:0000256" key="1">
    <source>
        <dbReference type="ARBA" id="ARBA00004651"/>
    </source>
</evidence>
<dbReference type="PANTHER" id="PTHR30250:SF26">
    <property type="entry name" value="PSMA PROTEIN"/>
    <property type="match status" value="1"/>
</dbReference>
<feature type="transmembrane region" description="Helical" evidence="7">
    <location>
        <begin position="40"/>
        <end position="64"/>
    </location>
</feature>
<comment type="subcellular location">
    <subcellularLocation>
        <location evidence="1">Cell membrane</location>
        <topology evidence="1">Multi-pass membrane protein</topology>
    </subcellularLocation>
</comment>
<dbReference type="PANTHER" id="PTHR30250">
    <property type="entry name" value="PST FAMILY PREDICTED COLANIC ACID TRANSPORTER"/>
    <property type="match status" value="1"/>
</dbReference>
<evidence type="ECO:0000256" key="4">
    <source>
        <dbReference type="ARBA" id="ARBA00022989"/>
    </source>
</evidence>